<dbReference type="InterPro" id="IPR051906">
    <property type="entry name" value="TolC-like"/>
</dbReference>
<keyword evidence="8" id="KW-0732">Signal</keyword>
<reference evidence="9" key="1">
    <citation type="submission" date="2022-11" db="EMBL/GenBank/DDBJ databases">
        <title>Dyadobacter pollutisoli sp. nov., isolated from plastic dumped soil.</title>
        <authorList>
            <person name="Kim J.M."/>
            <person name="Kim K.R."/>
            <person name="Lee J.K."/>
            <person name="Hao L."/>
            <person name="Jeon C.O."/>
        </authorList>
    </citation>
    <scope>NUCLEOTIDE SEQUENCE</scope>
    <source>
        <strain evidence="9">U1</strain>
    </source>
</reference>
<dbReference type="GO" id="GO:0009279">
    <property type="term" value="C:cell outer membrane"/>
    <property type="evidence" value="ECO:0007669"/>
    <property type="project" value="UniProtKB-SubCell"/>
</dbReference>
<dbReference type="GO" id="GO:0015288">
    <property type="term" value="F:porin activity"/>
    <property type="evidence" value="ECO:0007669"/>
    <property type="project" value="TreeGrafter"/>
</dbReference>
<accession>A0A9E8NE68</accession>
<keyword evidence="3" id="KW-0813">Transport</keyword>
<dbReference type="Gene3D" id="1.20.1600.10">
    <property type="entry name" value="Outer membrane efflux proteins (OEP)"/>
    <property type="match status" value="1"/>
</dbReference>
<dbReference type="AlphaFoldDB" id="A0A9E8NE68"/>
<evidence type="ECO:0000256" key="4">
    <source>
        <dbReference type="ARBA" id="ARBA00022452"/>
    </source>
</evidence>
<evidence type="ECO:0000256" key="6">
    <source>
        <dbReference type="ARBA" id="ARBA00023136"/>
    </source>
</evidence>
<keyword evidence="6" id="KW-0472">Membrane</keyword>
<dbReference type="PANTHER" id="PTHR30026:SF20">
    <property type="entry name" value="OUTER MEMBRANE PROTEIN TOLC"/>
    <property type="match status" value="1"/>
</dbReference>
<comment type="similarity">
    <text evidence="2">Belongs to the outer membrane factor (OMF) (TC 1.B.17) family.</text>
</comment>
<feature type="chain" id="PRO_5038848107" evidence="8">
    <location>
        <begin position="29"/>
        <end position="446"/>
    </location>
</feature>
<dbReference type="SUPFAM" id="SSF56954">
    <property type="entry name" value="Outer membrane efflux proteins (OEP)"/>
    <property type="match status" value="1"/>
</dbReference>
<dbReference type="InterPro" id="IPR003423">
    <property type="entry name" value="OMP_efflux"/>
</dbReference>
<evidence type="ECO:0000256" key="5">
    <source>
        <dbReference type="ARBA" id="ARBA00022692"/>
    </source>
</evidence>
<sequence>MNTTSKTKRMVSVATAIVWIVATAHSYAQTTRTIKLEEAIEMSLKNSKQLKLSQTNVDMAGLNIRQIKENQLPTLSVSGSYLRVNTPNIDLKIKQSGNDSTGSSGGTPAVHQAMYGMASASLPLFSGFRFKYGLESAHYLEQAAKLDVENDRDAIIQNTVAAYSNLYKAKKSVDLVSENLLRERQRVEEFTNREKNGMLARNDLMKAKLQESNVELALLTAENDLKVTTINMNLILGMPENTALLADSASFITLKEEGNAGEWEQTALTHRKDIAANGIRQKAADTDIKVVKADFYPSVALTAGYVALNIPGVAMIPNAVNAGIGFKYDIGALWKSGAKMAQARTKVYQLKTNEEVLLDRIHLEVNTAYYNYVLSKRKIDVYAKAVEQANENYRITKNKYDNSLVTTTELLDADVAQVQSRINYETAKADAIVAYKKLEQTAGVIN</sequence>
<keyword evidence="5" id="KW-0812">Transmembrane</keyword>
<organism evidence="9 10">
    <name type="scientific">Dyadobacter pollutisoli</name>
    <dbReference type="NCBI Taxonomy" id="2910158"/>
    <lineage>
        <taxon>Bacteria</taxon>
        <taxon>Pseudomonadati</taxon>
        <taxon>Bacteroidota</taxon>
        <taxon>Cytophagia</taxon>
        <taxon>Cytophagales</taxon>
        <taxon>Spirosomataceae</taxon>
        <taxon>Dyadobacter</taxon>
    </lineage>
</organism>
<keyword evidence="7" id="KW-0998">Cell outer membrane</keyword>
<dbReference type="KEGG" id="dpf:ON006_14340"/>
<dbReference type="EMBL" id="CP112998">
    <property type="protein sequence ID" value="WAC15115.1"/>
    <property type="molecule type" value="Genomic_DNA"/>
</dbReference>
<evidence type="ECO:0000256" key="2">
    <source>
        <dbReference type="ARBA" id="ARBA00007613"/>
    </source>
</evidence>
<evidence type="ECO:0000256" key="3">
    <source>
        <dbReference type="ARBA" id="ARBA00022448"/>
    </source>
</evidence>
<keyword evidence="4" id="KW-1134">Transmembrane beta strand</keyword>
<evidence type="ECO:0000256" key="7">
    <source>
        <dbReference type="ARBA" id="ARBA00023237"/>
    </source>
</evidence>
<dbReference type="Proteomes" id="UP001164653">
    <property type="component" value="Chromosome"/>
</dbReference>
<dbReference type="Pfam" id="PF02321">
    <property type="entry name" value="OEP"/>
    <property type="match status" value="2"/>
</dbReference>
<dbReference type="PANTHER" id="PTHR30026">
    <property type="entry name" value="OUTER MEMBRANE PROTEIN TOLC"/>
    <property type="match status" value="1"/>
</dbReference>
<proteinExistence type="inferred from homology"/>
<name>A0A9E8NE68_9BACT</name>
<protein>
    <submittedName>
        <fullName evidence="9">TolC family protein</fullName>
    </submittedName>
</protein>
<dbReference type="GO" id="GO:1990281">
    <property type="term" value="C:efflux pump complex"/>
    <property type="evidence" value="ECO:0007669"/>
    <property type="project" value="TreeGrafter"/>
</dbReference>
<dbReference type="GO" id="GO:0015562">
    <property type="term" value="F:efflux transmembrane transporter activity"/>
    <property type="evidence" value="ECO:0007669"/>
    <property type="project" value="InterPro"/>
</dbReference>
<evidence type="ECO:0000256" key="1">
    <source>
        <dbReference type="ARBA" id="ARBA00004442"/>
    </source>
</evidence>
<evidence type="ECO:0000313" key="9">
    <source>
        <dbReference type="EMBL" id="WAC15115.1"/>
    </source>
</evidence>
<evidence type="ECO:0000313" key="10">
    <source>
        <dbReference type="Proteomes" id="UP001164653"/>
    </source>
</evidence>
<feature type="signal peptide" evidence="8">
    <location>
        <begin position="1"/>
        <end position="28"/>
    </location>
</feature>
<comment type="subcellular location">
    <subcellularLocation>
        <location evidence="1">Cell outer membrane</location>
    </subcellularLocation>
</comment>
<keyword evidence="10" id="KW-1185">Reference proteome</keyword>
<gene>
    <name evidence="9" type="ORF">ON006_14340</name>
</gene>
<evidence type="ECO:0000256" key="8">
    <source>
        <dbReference type="SAM" id="SignalP"/>
    </source>
</evidence>
<dbReference type="RefSeq" id="WP_244820480.1">
    <property type="nucleotide sequence ID" value="NZ_CP112998.1"/>
</dbReference>